<keyword evidence="4" id="KW-1185">Reference proteome</keyword>
<feature type="compositionally biased region" description="Pro residues" evidence="1">
    <location>
        <begin position="203"/>
        <end position="236"/>
    </location>
</feature>
<evidence type="ECO:0000313" key="4">
    <source>
        <dbReference type="Proteomes" id="UP001500266"/>
    </source>
</evidence>
<feature type="region of interest" description="Disordered" evidence="1">
    <location>
        <begin position="158"/>
        <end position="236"/>
    </location>
</feature>
<name>A0ABP7YTG1_9ACTN</name>
<keyword evidence="2" id="KW-0812">Transmembrane</keyword>
<feature type="transmembrane region" description="Helical" evidence="2">
    <location>
        <begin position="123"/>
        <end position="147"/>
    </location>
</feature>
<protein>
    <recommendedName>
        <fullName evidence="5">Integral membrane protein</fullName>
    </recommendedName>
</protein>
<evidence type="ECO:0008006" key="5">
    <source>
        <dbReference type="Google" id="ProtNLM"/>
    </source>
</evidence>
<feature type="transmembrane region" description="Helical" evidence="2">
    <location>
        <begin position="12"/>
        <end position="39"/>
    </location>
</feature>
<dbReference type="RefSeq" id="WP_345021505.1">
    <property type="nucleotide sequence ID" value="NZ_BAABDO010000035.1"/>
</dbReference>
<evidence type="ECO:0000313" key="3">
    <source>
        <dbReference type="EMBL" id="GAA4141033.1"/>
    </source>
</evidence>
<accession>A0ABP7YTG1</accession>
<feature type="transmembrane region" description="Helical" evidence="2">
    <location>
        <begin position="51"/>
        <end position="72"/>
    </location>
</feature>
<sequence>MSSTRTAPSGGAPFVALLIGGAAATAINALFAIVFFFLVTEMGQDPDGPVLDVYATIGTVVMGAAVSGPLLFTRPRGPVAPILAVVFAIIANIFGDLLGAYGYNLMQGQTPEPGYLDAYFRAFGHYTVFAWFLFLLAPIVAAALAGLRVMMVGRAPQQQPAAGPWGAPGGPYAPPPAGGGYPLPGAGGAYTPPPGGYGAAPGQPYPAQPNPGQPPYPDAPGQPNPGQPGQDLPPPR</sequence>
<reference evidence="4" key="1">
    <citation type="journal article" date="2019" name="Int. J. Syst. Evol. Microbiol.">
        <title>The Global Catalogue of Microorganisms (GCM) 10K type strain sequencing project: providing services to taxonomists for standard genome sequencing and annotation.</title>
        <authorList>
            <consortium name="The Broad Institute Genomics Platform"/>
            <consortium name="The Broad Institute Genome Sequencing Center for Infectious Disease"/>
            <person name="Wu L."/>
            <person name="Ma J."/>
        </authorList>
    </citation>
    <scope>NUCLEOTIDE SEQUENCE [LARGE SCALE GENOMIC DNA]</scope>
    <source>
        <strain evidence="4">JCM 17316</strain>
    </source>
</reference>
<keyword evidence="2" id="KW-0472">Membrane</keyword>
<evidence type="ECO:0000256" key="2">
    <source>
        <dbReference type="SAM" id="Phobius"/>
    </source>
</evidence>
<feature type="transmembrane region" description="Helical" evidence="2">
    <location>
        <begin position="79"/>
        <end position="103"/>
    </location>
</feature>
<feature type="compositionally biased region" description="Gly residues" evidence="1">
    <location>
        <begin position="178"/>
        <end position="188"/>
    </location>
</feature>
<dbReference type="EMBL" id="BAABDO010000035">
    <property type="protein sequence ID" value="GAA4141033.1"/>
    <property type="molecule type" value="Genomic_DNA"/>
</dbReference>
<proteinExistence type="predicted"/>
<keyword evidence="2" id="KW-1133">Transmembrane helix</keyword>
<dbReference type="Proteomes" id="UP001500266">
    <property type="component" value="Unassembled WGS sequence"/>
</dbReference>
<comment type="caution">
    <text evidence="3">The sequence shown here is derived from an EMBL/GenBank/DDBJ whole genome shotgun (WGS) entry which is preliminary data.</text>
</comment>
<organism evidence="3 4">
    <name type="scientific">Actinomadura keratinilytica</name>
    <dbReference type="NCBI Taxonomy" id="547461"/>
    <lineage>
        <taxon>Bacteria</taxon>
        <taxon>Bacillati</taxon>
        <taxon>Actinomycetota</taxon>
        <taxon>Actinomycetes</taxon>
        <taxon>Streptosporangiales</taxon>
        <taxon>Thermomonosporaceae</taxon>
        <taxon>Actinomadura</taxon>
    </lineage>
</organism>
<evidence type="ECO:0000256" key="1">
    <source>
        <dbReference type="SAM" id="MobiDB-lite"/>
    </source>
</evidence>
<gene>
    <name evidence="3" type="ORF">GCM10022416_28720</name>
</gene>